<reference evidence="2" key="1">
    <citation type="submission" date="2021-01" db="EMBL/GenBank/DDBJ databases">
        <authorList>
            <person name="Corre E."/>
            <person name="Pelletier E."/>
            <person name="Niang G."/>
            <person name="Scheremetjew M."/>
            <person name="Finn R."/>
            <person name="Kale V."/>
            <person name="Holt S."/>
            <person name="Cochrane G."/>
            <person name="Meng A."/>
            <person name="Brown T."/>
            <person name="Cohen L."/>
        </authorList>
    </citation>
    <scope>NUCLEOTIDE SEQUENCE</scope>
    <source>
        <strain evidence="2">CCCM811</strain>
    </source>
</reference>
<dbReference type="Gene3D" id="1.10.287.1490">
    <property type="match status" value="1"/>
</dbReference>
<evidence type="ECO:0000256" key="1">
    <source>
        <dbReference type="SAM" id="MobiDB-lite"/>
    </source>
</evidence>
<sequence length="420" mass="48424">MGSDSSKTAEIEAKAKALEEQRKKDEEKKRILREKIMSNRSKTLQHPLKISNQGFVMGKPEEKKDRPGFLLEIFNLMCLSTSGKNGILVLFRTSPHPLTSSKTKIKSPKDKSKKDKGKTPSPRSTKAKNRRYSSKTMPALNEILGTPPHTGATLKKPVRRSFSKDMLPSSLTSPTIASAAKSKRAEDIETTKQNFIHHKQKQELVMRRRQRAMSMDLRRISNSPSFRKMKVTDIGESKKRVNSGKSRSPTHTNKKRGSRYGSLTSPLKKSSSMSEKALQAKIDDLENQLATSKEELKDAKEQVEDLQEKLDDYQRRFIDLKRKHAKYKAKAKSKVERVDMAAIKEYQMMEVKLQSMQYQLYYGDTKKDRQIEELERKVEHFTQNYTRRNDAKVTELKTKINEIRTKAIEDWMFSGNQEHI</sequence>
<organism evidence="2">
    <name type="scientific">Lotharella globosa</name>
    <dbReference type="NCBI Taxonomy" id="91324"/>
    <lineage>
        <taxon>Eukaryota</taxon>
        <taxon>Sar</taxon>
        <taxon>Rhizaria</taxon>
        <taxon>Cercozoa</taxon>
        <taxon>Chlorarachniophyceae</taxon>
        <taxon>Lotharella</taxon>
    </lineage>
</organism>
<feature type="region of interest" description="Disordered" evidence="1">
    <location>
        <begin position="17"/>
        <end position="62"/>
    </location>
</feature>
<feature type="compositionally biased region" description="Basic and acidic residues" evidence="1">
    <location>
        <begin position="17"/>
        <end position="37"/>
    </location>
</feature>
<dbReference type="EMBL" id="HBIV01005927">
    <property type="protein sequence ID" value="CAE0650429.1"/>
    <property type="molecule type" value="Transcribed_RNA"/>
</dbReference>
<evidence type="ECO:0000313" key="2">
    <source>
        <dbReference type="EMBL" id="CAE0650429.1"/>
    </source>
</evidence>
<feature type="compositionally biased region" description="Polar residues" evidence="1">
    <location>
        <begin position="38"/>
        <end position="54"/>
    </location>
</feature>
<name>A0A7S4DHT0_9EUKA</name>
<dbReference type="AlphaFoldDB" id="A0A7S4DHT0"/>
<feature type="compositionally biased region" description="Basic and acidic residues" evidence="1">
    <location>
        <begin position="230"/>
        <end position="239"/>
    </location>
</feature>
<accession>A0A7S4DHT0</accession>
<proteinExistence type="predicted"/>
<protein>
    <submittedName>
        <fullName evidence="2">Uncharacterized protein</fullName>
    </submittedName>
</protein>
<feature type="region of interest" description="Disordered" evidence="1">
    <location>
        <begin position="222"/>
        <end position="278"/>
    </location>
</feature>
<feature type="compositionally biased region" description="Polar residues" evidence="1">
    <location>
        <begin position="261"/>
        <end position="274"/>
    </location>
</feature>
<gene>
    <name evidence="2" type="ORF">LGLO00237_LOCUS4282</name>
</gene>
<feature type="region of interest" description="Disordered" evidence="1">
    <location>
        <begin position="97"/>
        <end position="185"/>
    </location>
</feature>